<name>A0A212RQK5_9CHLR</name>
<dbReference type="InterPro" id="IPR001789">
    <property type="entry name" value="Sig_transdc_resp-reg_receiver"/>
</dbReference>
<dbReference type="PROSITE" id="PS50110">
    <property type="entry name" value="RESPONSE_REGULATORY"/>
    <property type="match status" value="1"/>
</dbReference>
<dbReference type="CDD" id="cd01563">
    <property type="entry name" value="Thr-synth_1"/>
    <property type="match status" value="1"/>
</dbReference>
<dbReference type="GO" id="GO:0003941">
    <property type="term" value="F:L-serine ammonia-lyase activity"/>
    <property type="evidence" value="ECO:0007669"/>
    <property type="project" value="TreeGrafter"/>
</dbReference>
<dbReference type="GO" id="GO:0009097">
    <property type="term" value="P:isoleucine biosynthetic process"/>
    <property type="evidence" value="ECO:0007669"/>
    <property type="project" value="TreeGrafter"/>
</dbReference>
<dbReference type="GO" id="GO:0004795">
    <property type="term" value="F:threonine synthase activity"/>
    <property type="evidence" value="ECO:0007669"/>
    <property type="project" value="UniProtKB-UniRule"/>
</dbReference>
<feature type="domain" description="Response regulatory" evidence="8">
    <location>
        <begin position="415"/>
        <end position="532"/>
    </location>
</feature>
<keyword evidence="10" id="KW-1185">Reference proteome</keyword>
<dbReference type="GO" id="GO:0009088">
    <property type="term" value="P:threonine biosynthetic process"/>
    <property type="evidence" value="ECO:0007669"/>
    <property type="project" value="UniProtKB-UniRule"/>
</dbReference>
<evidence type="ECO:0000259" key="8">
    <source>
        <dbReference type="PROSITE" id="PS50110"/>
    </source>
</evidence>
<dbReference type="InterPro" id="IPR050147">
    <property type="entry name" value="Ser/Thr_Dehydratase"/>
</dbReference>
<dbReference type="EMBL" id="FYEK01000075">
    <property type="protein sequence ID" value="SNB74844.1"/>
    <property type="molecule type" value="Genomic_DNA"/>
</dbReference>
<accession>A0A212RQK5</accession>
<keyword evidence="4" id="KW-0456">Lyase</keyword>
<evidence type="ECO:0000256" key="2">
    <source>
        <dbReference type="ARBA" id="ARBA00005517"/>
    </source>
</evidence>
<dbReference type="Proteomes" id="UP000197025">
    <property type="component" value="Unassembled WGS sequence"/>
</dbReference>
<dbReference type="OrthoDB" id="9778118at2"/>
<dbReference type="InParanoid" id="A0A212RQK5"/>
<dbReference type="SUPFAM" id="SSF53686">
    <property type="entry name" value="Tryptophan synthase beta subunit-like PLP-dependent enzymes"/>
    <property type="match status" value="1"/>
</dbReference>
<dbReference type="GO" id="GO:0006565">
    <property type="term" value="P:L-serine catabolic process"/>
    <property type="evidence" value="ECO:0007669"/>
    <property type="project" value="TreeGrafter"/>
</dbReference>
<comment type="cofactor">
    <cofactor evidence="1 6">
        <name>pyridoxal 5'-phosphate</name>
        <dbReference type="ChEBI" id="CHEBI:597326"/>
    </cofactor>
</comment>
<dbReference type="GO" id="GO:0000160">
    <property type="term" value="P:phosphorelay signal transduction system"/>
    <property type="evidence" value="ECO:0007669"/>
    <property type="project" value="InterPro"/>
</dbReference>
<dbReference type="AlphaFoldDB" id="A0A212RQK5"/>
<evidence type="ECO:0000256" key="6">
    <source>
        <dbReference type="PIRSR" id="PIRSR604450-51"/>
    </source>
</evidence>
<dbReference type="Gene3D" id="3.40.50.1100">
    <property type="match status" value="2"/>
</dbReference>
<dbReference type="GO" id="GO:0004794">
    <property type="term" value="F:threonine deaminase activity"/>
    <property type="evidence" value="ECO:0007669"/>
    <property type="project" value="TreeGrafter"/>
</dbReference>
<reference evidence="10" key="1">
    <citation type="submission" date="2017-06" db="EMBL/GenBank/DDBJ databases">
        <authorList>
            <person name="Varghese N."/>
            <person name="Submissions S."/>
        </authorList>
    </citation>
    <scope>NUCLEOTIDE SEQUENCE [LARGE SCALE GENOMIC DNA]</scope>
    <source>
        <strain evidence="10">JAD2</strain>
    </source>
</reference>
<dbReference type="Gene3D" id="3.40.50.2300">
    <property type="match status" value="1"/>
</dbReference>
<dbReference type="SMART" id="SM00448">
    <property type="entry name" value="REC"/>
    <property type="match status" value="1"/>
</dbReference>
<dbReference type="InterPro" id="IPR036052">
    <property type="entry name" value="TrpB-like_PALP_sf"/>
</dbReference>
<evidence type="ECO:0000313" key="10">
    <source>
        <dbReference type="Proteomes" id="UP000197025"/>
    </source>
</evidence>
<dbReference type="RefSeq" id="WP_088572341.1">
    <property type="nucleotide sequence ID" value="NZ_FYEK01000075.1"/>
</dbReference>
<organism evidence="9 10">
    <name type="scientific">Thermoflexus hugenholtzii JAD2</name>
    <dbReference type="NCBI Taxonomy" id="877466"/>
    <lineage>
        <taxon>Bacteria</taxon>
        <taxon>Bacillati</taxon>
        <taxon>Chloroflexota</taxon>
        <taxon>Thermoflexia</taxon>
        <taxon>Thermoflexales</taxon>
        <taxon>Thermoflexaceae</taxon>
        <taxon>Thermoflexus</taxon>
    </lineage>
</organism>
<dbReference type="PANTHER" id="PTHR48078:SF6">
    <property type="entry name" value="L-THREONINE DEHYDRATASE CATABOLIC TDCB"/>
    <property type="match status" value="1"/>
</dbReference>
<dbReference type="InterPro" id="IPR011006">
    <property type="entry name" value="CheY-like_superfamily"/>
</dbReference>
<proteinExistence type="inferred from homology"/>
<evidence type="ECO:0000256" key="3">
    <source>
        <dbReference type="ARBA" id="ARBA00022898"/>
    </source>
</evidence>
<dbReference type="EC" id="4.2.3.1" evidence="5"/>
<evidence type="ECO:0000313" key="9">
    <source>
        <dbReference type="EMBL" id="SNB74844.1"/>
    </source>
</evidence>
<evidence type="ECO:0000256" key="7">
    <source>
        <dbReference type="PROSITE-ProRule" id="PRU00169"/>
    </source>
</evidence>
<keyword evidence="7" id="KW-0597">Phosphoprotein</keyword>
<dbReference type="NCBIfam" id="TIGR00260">
    <property type="entry name" value="thrC"/>
    <property type="match status" value="1"/>
</dbReference>
<evidence type="ECO:0000256" key="5">
    <source>
        <dbReference type="NCBIfam" id="TIGR00260"/>
    </source>
</evidence>
<gene>
    <name evidence="9" type="ORF">SAMN02746019_00018170</name>
</gene>
<feature type="modified residue" description="N6-(pyridoxal phosphate)lysine" evidence="6">
    <location>
        <position position="107"/>
    </location>
</feature>
<dbReference type="Pfam" id="PF00291">
    <property type="entry name" value="PALP"/>
    <property type="match status" value="1"/>
</dbReference>
<feature type="modified residue" description="4-aspartylphosphate" evidence="7">
    <location>
        <position position="465"/>
    </location>
</feature>
<protein>
    <recommendedName>
        <fullName evidence="5">Threonine synthase</fullName>
        <ecNumber evidence="5">4.2.3.1</ecNumber>
    </recommendedName>
</protein>
<keyword evidence="3 6" id="KW-0663">Pyridoxal phosphate</keyword>
<dbReference type="GO" id="GO:0006567">
    <property type="term" value="P:L-threonine catabolic process"/>
    <property type="evidence" value="ECO:0007669"/>
    <property type="project" value="TreeGrafter"/>
</dbReference>
<dbReference type="InterPro" id="IPR001926">
    <property type="entry name" value="TrpB-like_PALP"/>
</dbReference>
<evidence type="ECO:0000256" key="4">
    <source>
        <dbReference type="ARBA" id="ARBA00023239"/>
    </source>
</evidence>
<dbReference type="PANTHER" id="PTHR48078">
    <property type="entry name" value="THREONINE DEHYDRATASE, MITOCHONDRIAL-RELATED"/>
    <property type="match status" value="1"/>
</dbReference>
<comment type="similarity">
    <text evidence="2">Belongs to the threonine synthase family.</text>
</comment>
<evidence type="ECO:0000256" key="1">
    <source>
        <dbReference type="ARBA" id="ARBA00001933"/>
    </source>
</evidence>
<dbReference type="SUPFAM" id="SSF52172">
    <property type="entry name" value="CheY-like"/>
    <property type="match status" value="1"/>
</dbReference>
<dbReference type="InterPro" id="IPR004450">
    <property type="entry name" value="Thr_synthase-like"/>
</dbReference>
<dbReference type="Pfam" id="PF00072">
    <property type="entry name" value="Response_reg"/>
    <property type="match status" value="1"/>
</dbReference>
<sequence length="536" mass="59940">MWLRCAACSHQWPYLRFEVRCPRCGGDWLDVIYDLEAVRQRWDRLLRHRPFTMWRYRELLPLRQDLHIVTMEEGGTPLLRAENLGLMLGRPRLYIKDERQNPTGSFKDRQASLAISVAREAGLQEMVVASTGNVAISYAAYCARAGIQLWAFLVSSAPADKMREVALYGAEVIKVTGTYDQTKQVAAQFAERRGLFLDRGIRSLAARESMKTIAFEIAEQLGWRAPDWYIQAVSGGMGPIGVWKGFQELRAMGLVDRIPRIGVIQAEGCAPIVESFRLGLEQARVVRTPRTRIATLATGDPGPAYPVLRRIVQETGGAMETVSDEETYRAMHLLAKMEGLSMEPAAAAAFAGAFKLIASGHIRPEETVVINASGHTFPVEKFALGEGWVYTLEAPAAPSEGFLIALDQLDPRSRRVLIVDDDPDAVRLIRRILQSRGTFYVEAVDRGDEALERIRRDPPDVILLDLMMPGMDGFAVLEALKADERLRRIPVLVITARSLAPEERARLRQQAYAVLEKGMFTDENLIEDMLAALHPS</sequence>